<dbReference type="Gene3D" id="3.40.470.10">
    <property type="entry name" value="Uracil-DNA glycosylase-like domain"/>
    <property type="match status" value="1"/>
</dbReference>
<dbReference type="Pfam" id="PF03167">
    <property type="entry name" value="UDG"/>
    <property type="match status" value="1"/>
</dbReference>
<sequence>MYINLLMSTSKYFAQESHQNKVEIDLVDNFLRLENDLISQLNGLSYGPDVEFIYNPIQYAYNLHKAFLKKFLVTHKKVLFLGINPGPWGMCQTGIPFGEVNIVKSYLKVDGEVLPPDNCHPQRPVNGLNCTRSEVSGKRLWNLFITLSKGDPYIFFKYCFIHNYFPLALMNKNAKNITPSDLKSIYQKKVQDICDKSLNDVITLLGIDIIVAIGNYAEKRSNEVIKKYKLNKIKVIKIPHPSPRSVGTTEKWESDTLNQLNSFDIIKLLK</sequence>
<evidence type="ECO:0000259" key="8">
    <source>
        <dbReference type="Pfam" id="PF03167"/>
    </source>
</evidence>
<evidence type="ECO:0000256" key="7">
    <source>
        <dbReference type="ARBA" id="ARBA00023242"/>
    </source>
</evidence>
<dbReference type="SUPFAM" id="SSF52141">
    <property type="entry name" value="Uracil-DNA glycosylase-like"/>
    <property type="match status" value="1"/>
</dbReference>
<evidence type="ECO:0000256" key="1">
    <source>
        <dbReference type="ARBA" id="ARBA00004123"/>
    </source>
</evidence>
<reference evidence="10" key="1">
    <citation type="submission" date="2025-08" db="UniProtKB">
        <authorList>
            <consortium name="RefSeq"/>
        </authorList>
    </citation>
    <scope>IDENTIFICATION</scope>
    <source>
        <tissue evidence="10">Whole body</tissue>
    </source>
</reference>
<dbReference type="GO" id="GO:0000703">
    <property type="term" value="F:oxidized pyrimidine nucleobase lesion DNA N-glycosylase activity"/>
    <property type="evidence" value="ECO:0007669"/>
    <property type="project" value="TreeGrafter"/>
</dbReference>
<dbReference type="FunFam" id="3.40.470.10:FF:000005">
    <property type="entry name" value="Single-strand selective monofunctional uracil DNA glycosylase"/>
    <property type="match status" value="1"/>
</dbReference>
<protein>
    <submittedName>
        <fullName evidence="10">LOW QUALITY PROTEIN: single-strand selective monofunctional uracil DNA glycosylase</fullName>
    </submittedName>
</protein>
<dbReference type="CDD" id="cd19374">
    <property type="entry name" value="UDG-F3_SMUG1-like"/>
    <property type="match status" value="1"/>
</dbReference>
<dbReference type="CTD" id="42078"/>
<keyword evidence="3" id="KW-0227">DNA damage</keyword>
<dbReference type="AlphaFoldDB" id="A0A8B8F561"/>
<keyword evidence="7" id="KW-0539">Nucleus</keyword>
<keyword evidence="5" id="KW-0238">DNA-binding</keyword>
<proteinExistence type="inferred from homology"/>
<dbReference type="OrthoDB" id="408702at2759"/>
<evidence type="ECO:0000256" key="5">
    <source>
        <dbReference type="ARBA" id="ARBA00023125"/>
    </source>
</evidence>
<dbReference type="Proteomes" id="UP000694846">
    <property type="component" value="Unplaced"/>
</dbReference>
<comment type="subcellular location">
    <subcellularLocation>
        <location evidence="1">Nucleus</location>
    </subcellularLocation>
</comment>
<evidence type="ECO:0000256" key="2">
    <source>
        <dbReference type="ARBA" id="ARBA00007889"/>
    </source>
</evidence>
<evidence type="ECO:0000256" key="3">
    <source>
        <dbReference type="ARBA" id="ARBA00022763"/>
    </source>
</evidence>
<dbReference type="InterPro" id="IPR036895">
    <property type="entry name" value="Uracil-DNA_glycosylase-like_sf"/>
</dbReference>
<dbReference type="InterPro" id="IPR039134">
    <property type="entry name" value="SMUG1"/>
</dbReference>
<keyword evidence="4" id="KW-0378">Hydrolase</keyword>
<dbReference type="RefSeq" id="XP_025405949.1">
    <property type="nucleotide sequence ID" value="XM_025550164.1"/>
</dbReference>
<dbReference type="PANTHER" id="PTHR13235:SF2">
    <property type="entry name" value="SINGLE-STRAND SELECTIVE MONOFUNCTIONAL URACIL DNA GLYCOSYLASE"/>
    <property type="match status" value="1"/>
</dbReference>
<keyword evidence="9" id="KW-1185">Reference proteome</keyword>
<dbReference type="PANTHER" id="PTHR13235">
    <property type="entry name" value="SINGLE-STRAND SELECTIVE MONOFUNCTIONAL URACIL DNA GLYCOSYLASE"/>
    <property type="match status" value="1"/>
</dbReference>
<keyword evidence="6" id="KW-0234">DNA repair</keyword>
<dbReference type="GO" id="GO:0006284">
    <property type="term" value="P:base-excision repair"/>
    <property type="evidence" value="ECO:0007669"/>
    <property type="project" value="InterPro"/>
</dbReference>
<dbReference type="GO" id="GO:0005634">
    <property type="term" value="C:nucleus"/>
    <property type="evidence" value="ECO:0007669"/>
    <property type="project" value="UniProtKB-SubCell"/>
</dbReference>
<organism evidence="9 10">
    <name type="scientific">Sipha flava</name>
    <name type="common">yellow sugarcane aphid</name>
    <dbReference type="NCBI Taxonomy" id="143950"/>
    <lineage>
        <taxon>Eukaryota</taxon>
        <taxon>Metazoa</taxon>
        <taxon>Ecdysozoa</taxon>
        <taxon>Arthropoda</taxon>
        <taxon>Hexapoda</taxon>
        <taxon>Insecta</taxon>
        <taxon>Pterygota</taxon>
        <taxon>Neoptera</taxon>
        <taxon>Paraneoptera</taxon>
        <taxon>Hemiptera</taxon>
        <taxon>Sternorrhyncha</taxon>
        <taxon>Aphidomorpha</taxon>
        <taxon>Aphidoidea</taxon>
        <taxon>Aphididae</taxon>
        <taxon>Sipha</taxon>
    </lineage>
</organism>
<accession>A0A8B8F561</accession>
<dbReference type="GO" id="GO:0003677">
    <property type="term" value="F:DNA binding"/>
    <property type="evidence" value="ECO:0007669"/>
    <property type="project" value="UniProtKB-KW"/>
</dbReference>
<dbReference type="InterPro" id="IPR005122">
    <property type="entry name" value="Uracil-DNA_glycosylase-like"/>
</dbReference>
<dbReference type="GeneID" id="112680151"/>
<evidence type="ECO:0000313" key="9">
    <source>
        <dbReference type="Proteomes" id="UP000694846"/>
    </source>
</evidence>
<gene>
    <name evidence="10" type="primary">LOC112680151</name>
</gene>
<evidence type="ECO:0000256" key="6">
    <source>
        <dbReference type="ARBA" id="ARBA00023204"/>
    </source>
</evidence>
<comment type="similarity">
    <text evidence="2">Belongs to the uracil-DNA glycosylase (UDG) superfamily. SMUG1 family.</text>
</comment>
<dbReference type="GO" id="GO:0017065">
    <property type="term" value="F:single-strand selective uracil DNA N-glycosylase activity"/>
    <property type="evidence" value="ECO:0007669"/>
    <property type="project" value="InterPro"/>
</dbReference>
<evidence type="ECO:0000256" key="4">
    <source>
        <dbReference type="ARBA" id="ARBA00022801"/>
    </source>
</evidence>
<feature type="domain" description="Uracil-DNA glycosylase-like" evidence="8">
    <location>
        <begin position="74"/>
        <end position="251"/>
    </location>
</feature>
<evidence type="ECO:0000313" key="10">
    <source>
        <dbReference type="RefSeq" id="XP_025405949.1"/>
    </source>
</evidence>
<name>A0A8B8F561_9HEMI</name>